<dbReference type="EMBL" id="LWCA01002854">
    <property type="protein sequence ID" value="OAF63668.1"/>
    <property type="molecule type" value="Genomic_DNA"/>
</dbReference>
<comment type="caution">
    <text evidence="1">The sequence shown here is derived from an EMBL/GenBank/DDBJ whole genome shotgun (WGS) entry which is preliminary data.</text>
</comment>
<proteinExistence type="predicted"/>
<gene>
    <name evidence="1" type="ORF">A3Q56_08625</name>
</gene>
<dbReference type="AlphaFoldDB" id="A0A177ANR7"/>
<dbReference type="Proteomes" id="UP000078046">
    <property type="component" value="Unassembled WGS sequence"/>
</dbReference>
<name>A0A177ANR7_9BILA</name>
<evidence type="ECO:0000313" key="2">
    <source>
        <dbReference type="Proteomes" id="UP000078046"/>
    </source>
</evidence>
<keyword evidence="2" id="KW-1185">Reference proteome</keyword>
<accession>A0A177ANR7</accession>
<feature type="non-terminal residue" evidence="1">
    <location>
        <position position="1"/>
    </location>
</feature>
<evidence type="ECO:0000313" key="1">
    <source>
        <dbReference type="EMBL" id="OAF63668.1"/>
    </source>
</evidence>
<feature type="non-terminal residue" evidence="1">
    <location>
        <position position="88"/>
    </location>
</feature>
<protein>
    <submittedName>
        <fullName evidence="1">Uncharacterized protein</fullName>
    </submittedName>
</protein>
<reference evidence="1 2" key="1">
    <citation type="submission" date="2016-04" db="EMBL/GenBank/DDBJ databases">
        <title>The genome of Intoshia linei affirms orthonectids as highly simplified spiralians.</title>
        <authorList>
            <person name="Mikhailov K.V."/>
            <person name="Slusarev G.S."/>
            <person name="Nikitin M.A."/>
            <person name="Logacheva M.D."/>
            <person name="Penin A."/>
            <person name="Aleoshin V."/>
            <person name="Panchin Y.V."/>
        </authorList>
    </citation>
    <scope>NUCLEOTIDE SEQUENCE [LARGE SCALE GENOMIC DNA]</scope>
    <source>
        <strain evidence="1">Intl2013</strain>
        <tissue evidence="1">Whole animal</tissue>
    </source>
</reference>
<sequence length="88" mass="9795">LDSYAPFNSLSGRNALKTAFEKSNIPGPAAYKLKEPFKSIKGCQTLANKVSRFQPTLGSAPGPTTYEITHFPKKSTLEMYQDKIEKNR</sequence>
<organism evidence="1 2">
    <name type="scientific">Intoshia linei</name>
    <dbReference type="NCBI Taxonomy" id="1819745"/>
    <lineage>
        <taxon>Eukaryota</taxon>
        <taxon>Metazoa</taxon>
        <taxon>Spiralia</taxon>
        <taxon>Lophotrochozoa</taxon>
        <taxon>Mesozoa</taxon>
        <taxon>Orthonectida</taxon>
        <taxon>Rhopaluridae</taxon>
        <taxon>Intoshia</taxon>
    </lineage>
</organism>